<reference evidence="1 2" key="2">
    <citation type="journal article" date="2018" name="New Phytol.">
        <title>High intraspecific genome diversity in the model arbuscular mycorrhizal symbiont Rhizophagus irregularis.</title>
        <authorList>
            <person name="Chen E.C.H."/>
            <person name="Morin E."/>
            <person name="Beaudet D."/>
            <person name="Noel J."/>
            <person name="Yildirir G."/>
            <person name="Ndikumana S."/>
            <person name="Charron P."/>
            <person name="St-Onge C."/>
            <person name="Giorgi J."/>
            <person name="Kruger M."/>
            <person name="Marton T."/>
            <person name="Ropars J."/>
            <person name="Grigoriev I.V."/>
            <person name="Hainaut M."/>
            <person name="Henrissat B."/>
            <person name="Roux C."/>
            <person name="Martin F."/>
            <person name="Corradi N."/>
        </authorList>
    </citation>
    <scope>NUCLEOTIDE SEQUENCE [LARGE SCALE GENOMIC DNA]</scope>
    <source>
        <strain evidence="1 2">DAOM 197198</strain>
    </source>
</reference>
<comment type="caution">
    <text evidence="1">The sequence shown here is derived from an EMBL/GenBank/DDBJ whole genome shotgun (WGS) entry which is preliminary data.</text>
</comment>
<name>A0A2P4QV86_RHIID</name>
<organism evidence="1 2">
    <name type="scientific">Rhizophagus irregularis (strain DAOM 181602 / DAOM 197198 / MUCL 43194)</name>
    <name type="common">Arbuscular mycorrhizal fungus</name>
    <name type="synonym">Glomus intraradices</name>
    <dbReference type="NCBI Taxonomy" id="747089"/>
    <lineage>
        <taxon>Eukaryota</taxon>
        <taxon>Fungi</taxon>
        <taxon>Fungi incertae sedis</taxon>
        <taxon>Mucoromycota</taxon>
        <taxon>Glomeromycotina</taxon>
        <taxon>Glomeromycetes</taxon>
        <taxon>Glomerales</taxon>
        <taxon>Glomeraceae</taxon>
        <taxon>Rhizophagus</taxon>
    </lineage>
</organism>
<evidence type="ECO:0000313" key="2">
    <source>
        <dbReference type="Proteomes" id="UP000018888"/>
    </source>
</evidence>
<keyword evidence="2" id="KW-1185">Reference proteome</keyword>
<dbReference type="AlphaFoldDB" id="A0A2P4QV86"/>
<dbReference type="Proteomes" id="UP000018888">
    <property type="component" value="Unassembled WGS sequence"/>
</dbReference>
<dbReference type="EMBL" id="AUPC02000010">
    <property type="protein sequence ID" value="POG81570.1"/>
    <property type="molecule type" value="Genomic_DNA"/>
</dbReference>
<accession>A0A2P4QV86</accession>
<sequence>MSFFFQNIYYTIRLNEFFPIRYILYFQSRYQIRLIYINHHYPFILSNFYHIS</sequence>
<reference evidence="1 2" key="1">
    <citation type="journal article" date="2013" name="Proc. Natl. Acad. Sci. U.S.A.">
        <title>Genome of an arbuscular mycorrhizal fungus provides insight into the oldest plant symbiosis.</title>
        <authorList>
            <person name="Tisserant E."/>
            <person name="Malbreil M."/>
            <person name="Kuo A."/>
            <person name="Kohler A."/>
            <person name="Symeonidi A."/>
            <person name="Balestrini R."/>
            <person name="Charron P."/>
            <person name="Duensing N."/>
            <person name="Frei Dit Frey N."/>
            <person name="Gianinazzi-Pearson V."/>
            <person name="Gilbert L.B."/>
            <person name="Handa Y."/>
            <person name="Herr J.R."/>
            <person name="Hijri M."/>
            <person name="Koul R."/>
            <person name="Kawaguchi M."/>
            <person name="Krajinski F."/>
            <person name="Lammers P.J."/>
            <person name="Masclaux F.G."/>
            <person name="Murat C."/>
            <person name="Morin E."/>
            <person name="Ndikumana S."/>
            <person name="Pagni M."/>
            <person name="Petitpierre D."/>
            <person name="Requena N."/>
            <person name="Rosikiewicz P."/>
            <person name="Riley R."/>
            <person name="Saito K."/>
            <person name="San Clemente H."/>
            <person name="Shapiro H."/>
            <person name="van Tuinen D."/>
            <person name="Becard G."/>
            <person name="Bonfante P."/>
            <person name="Paszkowski U."/>
            <person name="Shachar-Hill Y.Y."/>
            <person name="Tuskan G.A."/>
            <person name="Young P.W."/>
            <person name="Sanders I.R."/>
            <person name="Henrissat B."/>
            <person name="Rensing S.A."/>
            <person name="Grigoriev I.V."/>
            <person name="Corradi N."/>
            <person name="Roux C."/>
            <person name="Martin F."/>
        </authorList>
    </citation>
    <scope>NUCLEOTIDE SEQUENCE [LARGE SCALE GENOMIC DNA]</scope>
    <source>
        <strain evidence="1 2">DAOM 197198</strain>
    </source>
</reference>
<gene>
    <name evidence="1" type="ORF">GLOIN_2v1506369</name>
</gene>
<proteinExistence type="predicted"/>
<evidence type="ECO:0000313" key="1">
    <source>
        <dbReference type="EMBL" id="POG81570.1"/>
    </source>
</evidence>
<protein>
    <submittedName>
        <fullName evidence="1">Uncharacterized protein</fullName>
    </submittedName>
</protein>